<comment type="caution">
    <text evidence="2">The sequence shown here is derived from an EMBL/GenBank/DDBJ whole genome shotgun (WGS) entry which is preliminary data.</text>
</comment>
<dbReference type="EMBL" id="VSWD01000011">
    <property type="protein sequence ID" value="KAK3088080.1"/>
    <property type="molecule type" value="Genomic_DNA"/>
</dbReference>
<name>A0AA89BUQ5_PINIB</name>
<organism evidence="2 3">
    <name type="scientific">Pinctada imbricata</name>
    <name type="common">Atlantic pearl-oyster</name>
    <name type="synonym">Pinctada martensii</name>
    <dbReference type="NCBI Taxonomy" id="66713"/>
    <lineage>
        <taxon>Eukaryota</taxon>
        <taxon>Metazoa</taxon>
        <taxon>Spiralia</taxon>
        <taxon>Lophotrochozoa</taxon>
        <taxon>Mollusca</taxon>
        <taxon>Bivalvia</taxon>
        <taxon>Autobranchia</taxon>
        <taxon>Pteriomorphia</taxon>
        <taxon>Pterioida</taxon>
        <taxon>Pterioidea</taxon>
        <taxon>Pteriidae</taxon>
        <taxon>Pinctada</taxon>
    </lineage>
</organism>
<sequence length="85" mass="9240">MTNCRMDGGTCFDPYAEARANAAEGESEGGAPKGGRRGGRGRPPPGARRPPPRVNIWQSLQENCGSWEFDFGCHRTGGYCCYPYP</sequence>
<accession>A0AA89BUQ5</accession>
<evidence type="ECO:0000256" key="1">
    <source>
        <dbReference type="SAM" id="MobiDB-lite"/>
    </source>
</evidence>
<dbReference type="Proteomes" id="UP001186944">
    <property type="component" value="Unassembled WGS sequence"/>
</dbReference>
<reference evidence="2" key="1">
    <citation type="submission" date="2019-08" db="EMBL/GenBank/DDBJ databases">
        <title>The improved chromosome-level genome for the pearl oyster Pinctada fucata martensii using PacBio sequencing and Hi-C.</title>
        <authorList>
            <person name="Zheng Z."/>
        </authorList>
    </citation>
    <scope>NUCLEOTIDE SEQUENCE</scope>
    <source>
        <strain evidence="2">ZZ-2019</strain>
        <tissue evidence="2">Adductor muscle</tissue>
    </source>
</reference>
<feature type="region of interest" description="Disordered" evidence="1">
    <location>
        <begin position="22"/>
        <end position="53"/>
    </location>
</feature>
<keyword evidence="3" id="KW-1185">Reference proteome</keyword>
<dbReference type="AlphaFoldDB" id="A0AA89BUQ5"/>
<proteinExistence type="predicted"/>
<evidence type="ECO:0000313" key="3">
    <source>
        <dbReference type="Proteomes" id="UP001186944"/>
    </source>
</evidence>
<gene>
    <name evidence="2" type="ORF">FSP39_014431</name>
</gene>
<feature type="compositionally biased region" description="Pro residues" evidence="1">
    <location>
        <begin position="42"/>
        <end position="53"/>
    </location>
</feature>
<protein>
    <submittedName>
        <fullName evidence="2">Uncharacterized protein</fullName>
    </submittedName>
</protein>
<evidence type="ECO:0000313" key="2">
    <source>
        <dbReference type="EMBL" id="KAK3088080.1"/>
    </source>
</evidence>